<feature type="region of interest" description="Disordered" evidence="1">
    <location>
        <begin position="26"/>
        <end position="45"/>
    </location>
</feature>
<dbReference type="RefSeq" id="WP_353475495.1">
    <property type="nucleotide sequence ID" value="NZ_CP123385.1"/>
</dbReference>
<dbReference type="NCBIfam" id="NF041216">
    <property type="entry name" value="CU044_2847_fam"/>
    <property type="match status" value="1"/>
</dbReference>
<organism evidence="3">
    <name type="scientific">Alloyangia sp. H15</name>
    <dbReference type="NCBI Taxonomy" id="3029062"/>
    <lineage>
        <taxon>Bacteria</taxon>
        <taxon>Pseudomonadati</taxon>
        <taxon>Pseudomonadota</taxon>
        <taxon>Alphaproteobacteria</taxon>
        <taxon>Rhodobacterales</taxon>
        <taxon>Roseobacteraceae</taxon>
        <taxon>Alloyangia</taxon>
    </lineage>
</organism>
<protein>
    <submittedName>
        <fullName evidence="3">CU044_2847 family protein</fullName>
    </submittedName>
</protein>
<dbReference type="InterPro" id="IPR045794">
    <property type="entry name" value="Trypco1"/>
</dbReference>
<evidence type="ECO:0000259" key="2">
    <source>
        <dbReference type="Pfam" id="PF19493"/>
    </source>
</evidence>
<sequence length="118" mass="12852">MTEKKILKLTLGEGQDEAAIFMEVEADPTEPQEESSGMRKTSAKGEAEIEAKFAKITKSLAGIANSMHEQMQSIASDARPDKLTLELSGTLKGKANFWIVEGESSGALKFTLTWESKD</sequence>
<name>A0AAU8ANL2_9RHOB</name>
<evidence type="ECO:0000256" key="1">
    <source>
        <dbReference type="SAM" id="MobiDB-lite"/>
    </source>
</evidence>
<gene>
    <name evidence="3" type="ORF">PVT71_18195</name>
</gene>
<dbReference type="AlphaFoldDB" id="A0AAU8ANL2"/>
<dbReference type="Pfam" id="PF19493">
    <property type="entry name" value="Trypco1"/>
    <property type="match status" value="1"/>
</dbReference>
<evidence type="ECO:0000313" key="3">
    <source>
        <dbReference type="EMBL" id="XCC96600.1"/>
    </source>
</evidence>
<accession>A0AAU8ANL2</accession>
<reference evidence="3" key="1">
    <citation type="submission" date="2023-02" db="EMBL/GenBank/DDBJ databases">
        <title>Description and genomic characterization of Salipiger bruguierae sp. nov., isolated from the sediment of mangrove plant Bruguiera sexangula.</title>
        <authorList>
            <person name="Long M."/>
        </authorList>
    </citation>
    <scope>NUCLEOTIDE SEQUENCE</scope>
    <source>
        <strain evidence="3">H15</strain>
    </source>
</reference>
<feature type="domain" description="Trypsin-co-occurring" evidence="2">
    <location>
        <begin position="16"/>
        <end position="115"/>
    </location>
</feature>
<proteinExistence type="predicted"/>
<dbReference type="EMBL" id="CP123385">
    <property type="protein sequence ID" value="XCC96600.1"/>
    <property type="molecule type" value="Genomic_DNA"/>
</dbReference>